<reference evidence="1 2" key="1">
    <citation type="journal article" date="2019" name="Sci. Rep.">
        <title>A high-quality genome of Eragrostis curvula grass provides insights into Poaceae evolution and supports new strategies to enhance forage quality.</title>
        <authorList>
            <person name="Carballo J."/>
            <person name="Santos B.A.C.M."/>
            <person name="Zappacosta D."/>
            <person name="Garbus I."/>
            <person name="Selva J.P."/>
            <person name="Gallo C.A."/>
            <person name="Diaz A."/>
            <person name="Albertini E."/>
            <person name="Caccamo M."/>
            <person name="Echenique V."/>
        </authorList>
    </citation>
    <scope>NUCLEOTIDE SEQUENCE [LARGE SCALE GENOMIC DNA]</scope>
    <source>
        <strain evidence="2">cv. Victoria</strain>
        <tissue evidence="1">Leaf</tissue>
    </source>
</reference>
<keyword evidence="2" id="KW-1185">Reference proteome</keyword>
<gene>
    <name evidence="1" type="ORF">EJB05_57277</name>
</gene>
<evidence type="ECO:0000313" key="2">
    <source>
        <dbReference type="Proteomes" id="UP000324897"/>
    </source>
</evidence>
<accession>A0A5J9SF86</accession>
<feature type="non-terminal residue" evidence="1">
    <location>
        <position position="1"/>
    </location>
</feature>
<evidence type="ECO:0000313" key="1">
    <source>
        <dbReference type="EMBL" id="TVT97473.1"/>
    </source>
</evidence>
<dbReference type="EMBL" id="RWGY01000996">
    <property type="protein sequence ID" value="TVT97473.1"/>
    <property type="molecule type" value="Genomic_DNA"/>
</dbReference>
<organism evidence="1 2">
    <name type="scientific">Eragrostis curvula</name>
    <name type="common">weeping love grass</name>
    <dbReference type="NCBI Taxonomy" id="38414"/>
    <lineage>
        <taxon>Eukaryota</taxon>
        <taxon>Viridiplantae</taxon>
        <taxon>Streptophyta</taxon>
        <taxon>Embryophyta</taxon>
        <taxon>Tracheophyta</taxon>
        <taxon>Spermatophyta</taxon>
        <taxon>Magnoliopsida</taxon>
        <taxon>Liliopsida</taxon>
        <taxon>Poales</taxon>
        <taxon>Poaceae</taxon>
        <taxon>PACMAD clade</taxon>
        <taxon>Chloridoideae</taxon>
        <taxon>Eragrostideae</taxon>
        <taxon>Eragrostidinae</taxon>
        <taxon>Eragrostis</taxon>
    </lineage>
</organism>
<comment type="caution">
    <text evidence="1">The sequence shown here is derived from an EMBL/GenBank/DDBJ whole genome shotgun (WGS) entry which is preliminary data.</text>
</comment>
<dbReference type="AlphaFoldDB" id="A0A5J9SF86"/>
<protein>
    <submittedName>
        <fullName evidence="1">Uncharacterized protein</fullName>
    </submittedName>
</protein>
<dbReference type="Proteomes" id="UP000324897">
    <property type="component" value="Unassembled WGS sequence"/>
</dbReference>
<proteinExistence type="predicted"/>
<name>A0A5J9SF86_9POAL</name>
<sequence>LPTILRRRRRRWRGLLLRPSAFVTDLDGGIIILPASDALEITRRRDRVAKRARDGGVAMREEADARGWSSAVLERSLALRRRRGPASCSRRGCGWVVGADPAAAAEADEHGCPREVAATQGSGALIDLASAASLCSVSSAPTPPSTLRCATPSCASVSELTNFTITVIDGYVRDTLPVENDVLMITCILTNCDVPLLWHNAFARFLLCLPASLLLLHIFCSHSSMNPEMCDSKVC</sequence>